<reference evidence="1" key="1">
    <citation type="submission" date="2020-03" db="EMBL/GenBank/DDBJ databases">
        <authorList>
            <person name="Weist P."/>
        </authorList>
    </citation>
    <scope>NUCLEOTIDE SEQUENCE</scope>
</reference>
<evidence type="ECO:0000313" key="1">
    <source>
        <dbReference type="EMBL" id="CAB1442167.1"/>
    </source>
</evidence>
<accession>A0A9N7YW57</accession>
<gene>
    <name evidence="1" type="ORF">PLEPLA_LOCUS29858</name>
</gene>
<dbReference type="Proteomes" id="UP001153269">
    <property type="component" value="Unassembled WGS sequence"/>
</dbReference>
<comment type="caution">
    <text evidence="1">The sequence shown here is derived from an EMBL/GenBank/DDBJ whole genome shotgun (WGS) entry which is preliminary data.</text>
</comment>
<dbReference type="AlphaFoldDB" id="A0A9N7YW57"/>
<sequence length="112" mass="11691">MRRLHQTGPSDKDEREQLHQVYQTGQLGVGGGLCRPPANQESLLLGAMLCVASAVATGNPGGNPAGNPGARCPWKDGQQTSIGGWCTGRKLKTVTEPTLIRSLGRGVPSLSS</sequence>
<organism evidence="1 2">
    <name type="scientific">Pleuronectes platessa</name>
    <name type="common">European plaice</name>
    <dbReference type="NCBI Taxonomy" id="8262"/>
    <lineage>
        <taxon>Eukaryota</taxon>
        <taxon>Metazoa</taxon>
        <taxon>Chordata</taxon>
        <taxon>Craniata</taxon>
        <taxon>Vertebrata</taxon>
        <taxon>Euteleostomi</taxon>
        <taxon>Actinopterygii</taxon>
        <taxon>Neopterygii</taxon>
        <taxon>Teleostei</taxon>
        <taxon>Neoteleostei</taxon>
        <taxon>Acanthomorphata</taxon>
        <taxon>Carangaria</taxon>
        <taxon>Pleuronectiformes</taxon>
        <taxon>Pleuronectoidei</taxon>
        <taxon>Pleuronectidae</taxon>
        <taxon>Pleuronectes</taxon>
    </lineage>
</organism>
<name>A0A9N7YW57_PLEPL</name>
<dbReference type="EMBL" id="CADEAL010002789">
    <property type="protein sequence ID" value="CAB1442167.1"/>
    <property type="molecule type" value="Genomic_DNA"/>
</dbReference>
<evidence type="ECO:0000313" key="2">
    <source>
        <dbReference type="Proteomes" id="UP001153269"/>
    </source>
</evidence>
<protein>
    <submittedName>
        <fullName evidence="1">Uncharacterized protein</fullName>
    </submittedName>
</protein>
<proteinExistence type="predicted"/>
<keyword evidence="2" id="KW-1185">Reference proteome</keyword>